<evidence type="ECO:0000256" key="5">
    <source>
        <dbReference type="ARBA" id="ARBA00023004"/>
    </source>
</evidence>
<keyword evidence="2" id="KW-0004">4Fe-4S</keyword>
<dbReference type="InterPro" id="IPR013785">
    <property type="entry name" value="Aldolase_TIM"/>
</dbReference>
<gene>
    <name evidence="8" type="ORF">GCM10010521_55710</name>
</gene>
<dbReference type="InterPro" id="IPR023885">
    <property type="entry name" value="4Fe4S-binding_SPASM_dom"/>
</dbReference>
<accession>A0ABN3UY73</accession>
<evidence type="ECO:0000256" key="4">
    <source>
        <dbReference type="ARBA" id="ARBA00022723"/>
    </source>
</evidence>
<keyword evidence="4" id="KW-0479">Metal-binding</keyword>
<organism evidence="8 9">
    <name type="scientific">Streptomyces rameus</name>
    <dbReference type="NCBI Taxonomy" id="68261"/>
    <lineage>
        <taxon>Bacteria</taxon>
        <taxon>Bacillati</taxon>
        <taxon>Actinomycetota</taxon>
        <taxon>Actinomycetes</taxon>
        <taxon>Kitasatosporales</taxon>
        <taxon>Streptomycetaceae</taxon>
        <taxon>Streptomyces</taxon>
    </lineage>
</organism>
<dbReference type="PANTHER" id="PTHR11228">
    <property type="entry name" value="RADICAL SAM DOMAIN PROTEIN"/>
    <property type="match status" value="1"/>
</dbReference>
<dbReference type="InterPro" id="IPR007197">
    <property type="entry name" value="rSAM"/>
</dbReference>
<evidence type="ECO:0000313" key="8">
    <source>
        <dbReference type="EMBL" id="GAA2771020.1"/>
    </source>
</evidence>
<dbReference type="RefSeq" id="WP_345056918.1">
    <property type="nucleotide sequence ID" value="NZ_BAAAVM010000101.1"/>
</dbReference>
<dbReference type="InterPro" id="IPR058240">
    <property type="entry name" value="rSAM_sf"/>
</dbReference>
<keyword evidence="5" id="KW-0408">Iron</keyword>
<dbReference type="Pfam" id="PF04055">
    <property type="entry name" value="Radical_SAM"/>
    <property type="match status" value="1"/>
</dbReference>
<evidence type="ECO:0000256" key="1">
    <source>
        <dbReference type="ARBA" id="ARBA00001966"/>
    </source>
</evidence>
<keyword evidence="3" id="KW-0949">S-adenosyl-L-methionine</keyword>
<dbReference type="Pfam" id="PF13186">
    <property type="entry name" value="SPASM"/>
    <property type="match status" value="1"/>
</dbReference>
<dbReference type="EMBL" id="BAAAVM010000101">
    <property type="protein sequence ID" value="GAA2771020.1"/>
    <property type="molecule type" value="Genomic_DNA"/>
</dbReference>
<name>A0ABN3UY73_9ACTN</name>
<evidence type="ECO:0000256" key="2">
    <source>
        <dbReference type="ARBA" id="ARBA00022485"/>
    </source>
</evidence>
<dbReference type="PANTHER" id="PTHR11228:SF7">
    <property type="entry name" value="PQQA PEPTIDE CYCLASE"/>
    <property type="match status" value="1"/>
</dbReference>
<keyword evidence="6" id="KW-0411">Iron-sulfur</keyword>
<dbReference type="InterPro" id="IPR017200">
    <property type="entry name" value="PqqE-like"/>
</dbReference>
<sequence length="339" mass="37228">MPAPFSFWVQPTKRTNLDSIMAYDVHDPAETELSFDEVTRSMQEMFDRDVISVFFEGGEPFLRDDFLDMVEYATPNAFTMVRTNGTLLTAETARRLKSAGVGVVCVDIEGGDAATHDTLVGLPGAFDRAVEAVRHLADAGVTTFITTILTSHNIDQLQELADLTAATGAEKLGVLRLYPLGRARGNWSRLSVPLPRQMASLEAIQVPDGVQLMQSWHPNDPNCCWQMAAVDAYGNSIGCPYLRDFANYGNIRETSFMETWRNPVYKKVRAASAVEACPECAANDRNRSGGCRSTAYAFGGAWDAPDPYCTHMNNGTDLTRLPRRIVDLPFGAPPTMTGV</sequence>
<evidence type="ECO:0000256" key="3">
    <source>
        <dbReference type="ARBA" id="ARBA00022691"/>
    </source>
</evidence>
<dbReference type="PROSITE" id="PS51918">
    <property type="entry name" value="RADICAL_SAM"/>
    <property type="match status" value="1"/>
</dbReference>
<evidence type="ECO:0000256" key="6">
    <source>
        <dbReference type="ARBA" id="ARBA00023014"/>
    </source>
</evidence>
<dbReference type="SUPFAM" id="SSF102114">
    <property type="entry name" value="Radical SAM enzymes"/>
    <property type="match status" value="1"/>
</dbReference>
<dbReference type="Proteomes" id="UP001500893">
    <property type="component" value="Unassembled WGS sequence"/>
</dbReference>
<comment type="cofactor">
    <cofactor evidence="1">
        <name>[4Fe-4S] cluster</name>
        <dbReference type="ChEBI" id="CHEBI:49883"/>
    </cofactor>
</comment>
<reference evidence="8 9" key="1">
    <citation type="journal article" date="2019" name="Int. J. Syst. Evol. Microbiol.">
        <title>The Global Catalogue of Microorganisms (GCM) 10K type strain sequencing project: providing services to taxonomists for standard genome sequencing and annotation.</title>
        <authorList>
            <consortium name="The Broad Institute Genomics Platform"/>
            <consortium name="The Broad Institute Genome Sequencing Center for Infectious Disease"/>
            <person name="Wu L."/>
            <person name="Ma J."/>
        </authorList>
    </citation>
    <scope>NUCLEOTIDE SEQUENCE [LARGE SCALE GENOMIC DNA]</scope>
    <source>
        <strain evidence="8 9">JCM 11574</strain>
    </source>
</reference>
<keyword evidence="9" id="KW-1185">Reference proteome</keyword>
<dbReference type="PIRSF" id="PIRSF037420">
    <property type="entry name" value="PQQ_syn_pqqE"/>
    <property type="match status" value="1"/>
</dbReference>
<dbReference type="InterPro" id="IPR050377">
    <property type="entry name" value="Radical_SAM_PqqE_MftC-like"/>
</dbReference>
<evidence type="ECO:0000259" key="7">
    <source>
        <dbReference type="PROSITE" id="PS51918"/>
    </source>
</evidence>
<dbReference type="CDD" id="cd01335">
    <property type="entry name" value="Radical_SAM"/>
    <property type="match status" value="1"/>
</dbReference>
<comment type="caution">
    <text evidence="8">The sequence shown here is derived from an EMBL/GenBank/DDBJ whole genome shotgun (WGS) entry which is preliminary data.</text>
</comment>
<evidence type="ECO:0000313" key="9">
    <source>
        <dbReference type="Proteomes" id="UP001500893"/>
    </source>
</evidence>
<protein>
    <recommendedName>
        <fullName evidence="7">Radical SAM core domain-containing protein</fullName>
    </recommendedName>
</protein>
<feature type="domain" description="Radical SAM core" evidence="7">
    <location>
        <begin position="1"/>
        <end position="218"/>
    </location>
</feature>
<proteinExistence type="predicted"/>
<dbReference type="Gene3D" id="3.20.20.70">
    <property type="entry name" value="Aldolase class I"/>
    <property type="match status" value="1"/>
</dbReference>